<evidence type="ECO:0000313" key="1">
    <source>
        <dbReference type="EMBL" id="SKB37906.1"/>
    </source>
</evidence>
<keyword evidence="2" id="KW-1185">Reference proteome</keyword>
<name>A0A1T5ASN6_9FLAO</name>
<dbReference type="STRING" id="241145.SAMN05660776_0827"/>
<dbReference type="AlphaFoldDB" id="A0A1T5ASN6"/>
<evidence type="ECO:0000313" key="2">
    <source>
        <dbReference type="Proteomes" id="UP000190230"/>
    </source>
</evidence>
<protein>
    <submittedName>
        <fullName evidence="1">Uncharacterized protein</fullName>
    </submittedName>
</protein>
<dbReference type="EMBL" id="FUYY01000001">
    <property type="protein sequence ID" value="SKB37906.1"/>
    <property type="molecule type" value="Genomic_DNA"/>
</dbReference>
<dbReference type="OrthoDB" id="768050at2"/>
<dbReference type="RefSeq" id="WP_079719431.1">
    <property type="nucleotide sequence ID" value="NZ_FUYY01000001.1"/>
</dbReference>
<accession>A0A1T5ASN6</accession>
<dbReference type="PROSITE" id="PS51257">
    <property type="entry name" value="PROKAR_LIPOPROTEIN"/>
    <property type="match status" value="1"/>
</dbReference>
<reference evidence="2" key="1">
    <citation type="submission" date="2017-02" db="EMBL/GenBank/DDBJ databases">
        <authorList>
            <person name="Varghese N."/>
            <person name="Submissions S."/>
        </authorList>
    </citation>
    <scope>NUCLEOTIDE SEQUENCE [LARGE SCALE GENOMIC DNA]</scope>
    <source>
        <strain evidence="2">DSM 23405</strain>
    </source>
</reference>
<proteinExistence type="predicted"/>
<gene>
    <name evidence="1" type="ORF">SAMN05660776_0827</name>
</gene>
<dbReference type="Proteomes" id="UP000190230">
    <property type="component" value="Unassembled WGS sequence"/>
</dbReference>
<sequence>MKISILFFTLILFVSCSTDDAISTKGFESISEEYPFHDLDPGIENNYWELVQAFVNGPNDFNEKIIGQNGVLCVSEEDDMCKEEFNNLKPENGFAPSCLPASCFYYLKYQAEGQNRLVGNKDELLQFLGAINTKEEALLWIRANDYYYRINDIEGGAIKATNSGFELIVLKTVSYCTPIQTNRYHLKLTTNGDIQVLKEKVFSVDENSCV</sequence>
<organism evidence="1 2">
    <name type="scientific">Salegentibacter holothuriorum</name>
    <dbReference type="NCBI Taxonomy" id="241145"/>
    <lineage>
        <taxon>Bacteria</taxon>
        <taxon>Pseudomonadati</taxon>
        <taxon>Bacteroidota</taxon>
        <taxon>Flavobacteriia</taxon>
        <taxon>Flavobacteriales</taxon>
        <taxon>Flavobacteriaceae</taxon>
        <taxon>Salegentibacter</taxon>
    </lineage>
</organism>